<dbReference type="GO" id="GO:0006654">
    <property type="term" value="P:phosphatidic acid biosynthetic process"/>
    <property type="evidence" value="ECO:0007669"/>
    <property type="project" value="InterPro"/>
</dbReference>
<feature type="binding site" evidence="22">
    <location>
        <position position="36"/>
    </location>
    <ligand>
        <name>ATP</name>
        <dbReference type="ChEBI" id="CHEBI:30616"/>
    </ligand>
</feature>
<feature type="binding site" evidence="23">
    <location>
        <position position="84"/>
    </location>
    <ligand>
        <name>a divalent metal cation</name>
        <dbReference type="ChEBI" id="CHEBI:60240"/>
    </ligand>
</feature>
<evidence type="ECO:0000313" key="25">
    <source>
        <dbReference type="EMBL" id="SMF67799.1"/>
    </source>
</evidence>
<evidence type="ECO:0000256" key="9">
    <source>
        <dbReference type="ARBA" id="ARBA00022692"/>
    </source>
</evidence>
<sequence>MEKTPLDSDIERASGIRRIIAATRYSMQGLARLWREEAFRHEVIAFAAGLVLFVIVGAGPADYLIYVILMLVLFGVESLNTAIEELVDRISPEISTVGRHAKDLGSFAVFCLLCANGFFTLYVVVRSVWL</sequence>
<keyword evidence="13 22" id="KW-0067">ATP-binding</keyword>
<evidence type="ECO:0000256" key="19">
    <source>
        <dbReference type="ARBA" id="ARBA00023264"/>
    </source>
</evidence>
<evidence type="ECO:0000256" key="15">
    <source>
        <dbReference type="ARBA" id="ARBA00022989"/>
    </source>
</evidence>
<dbReference type="OrthoDB" id="9796011at2"/>
<accession>A0A1X7GEG8</accession>
<keyword evidence="18" id="KW-0594">Phospholipid biosynthesis</keyword>
<dbReference type="PANTHER" id="PTHR34299:SF1">
    <property type="entry name" value="DIACYLGLYCEROL KINASE"/>
    <property type="match status" value="1"/>
</dbReference>
<keyword evidence="5" id="KW-1003">Cell membrane</keyword>
<evidence type="ECO:0000256" key="18">
    <source>
        <dbReference type="ARBA" id="ARBA00023209"/>
    </source>
</evidence>
<keyword evidence="17 24" id="KW-0472">Membrane</keyword>
<keyword evidence="10 23" id="KW-0479">Metal-binding</keyword>
<evidence type="ECO:0000256" key="13">
    <source>
        <dbReference type="ARBA" id="ARBA00022840"/>
    </source>
</evidence>
<keyword evidence="7 24" id="KW-0997">Cell inner membrane</keyword>
<keyword evidence="14 23" id="KW-0460">Magnesium</keyword>
<dbReference type="Pfam" id="PF01219">
    <property type="entry name" value="DAGK_prokar"/>
    <property type="match status" value="1"/>
</dbReference>
<dbReference type="Proteomes" id="UP000192903">
    <property type="component" value="Unassembled WGS sequence"/>
</dbReference>
<dbReference type="Gene3D" id="1.10.287.3610">
    <property type="match status" value="1"/>
</dbReference>
<dbReference type="GO" id="GO:0004143">
    <property type="term" value="F:ATP-dependent diacylglycerol kinase activity"/>
    <property type="evidence" value="ECO:0007669"/>
    <property type="project" value="UniProtKB-EC"/>
</dbReference>
<dbReference type="InterPro" id="IPR033718">
    <property type="entry name" value="DAGK_prok"/>
</dbReference>
<gene>
    <name evidence="25" type="ORF">SAMN02982989_3616</name>
</gene>
<evidence type="ECO:0000256" key="1">
    <source>
        <dbReference type="ARBA" id="ARBA00004429"/>
    </source>
</evidence>
<dbReference type="CDD" id="cd14264">
    <property type="entry name" value="DAGK_IM"/>
    <property type="match status" value="1"/>
</dbReference>
<keyword evidence="26" id="KW-1185">Reference proteome</keyword>
<proteinExistence type="inferred from homology"/>
<dbReference type="InterPro" id="IPR036945">
    <property type="entry name" value="DAGK_sf"/>
</dbReference>
<keyword evidence="12 24" id="KW-0418">Kinase</keyword>
<evidence type="ECO:0000256" key="24">
    <source>
        <dbReference type="RuleBase" id="RU363065"/>
    </source>
</evidence>
<evidence type="ECO:0000256" key="12">
    <source>
        <dbReference type="ARBA" id="ARBA00022777"/>
    </source>
</evidence>
<dbReference type="AlphaFoldDB" id="A0A1X7GEG8"/>
<evidence type="ECO:0000256" key="7">
    <source>
        <dbReference type="ARBA" id="ARBA00022519"/>
    </source>
</evidence>
<feature type="binding site" evidence="21">
    <location>
        <position position="106"/>
    </location>
    <ligand>
        <name>substrate</name>
    </ligand>
</feature>
<dbReference type="GO" id="GO:0005886">
    <property type="term" value="C:plasma membrane"/>
    <property type="evidence" value="ECO:0007669"/>
    <property type="project" value="UniProtKB-SubCell"/>
</dbReference>
<evidence type="ECO:0000256" key="16">
    <source>
        <dbReference type="ARBA" id="ARBA00023098"/>
    </source>
</evidence>
<evidence type="ECO:0000256" key="14">
    <source>
        <dbReference type="ARBA" id="ARBA00022842"/>
    </source>
</evidence>
<comment type="catalytic activity">
    <reaction evidence="24">
        <text>a 1,2-diacyl-sn-glycerol + ATP = a 1,2-diacyl-sn-glycero-3-phosphate + ADP + H(+)</text>
        <dbReference type="Rhea" id="RHEA:10272"/>
        <dbReference type="ChEBI" id="CHEBI:15378"/>
        <dbReference type="ChEBI" id="CHEBI:17815"/>
        <dbReference type="ChEBI" id="CHEBI:30616"/>
        <dbReference type="ChEBI" id="CHEBI:58608"/>
        <dbReference type="ChEBI" id="CHEBI:456216"/>
        <dbReference type="EC" id="2.7.1.107"/>
    </reaction>
</comment>
<feature type="binding site" evidence="21">
    <location>
        <position position="18"/>
    </location>
    <ligand>
        <name>substrate</name>
    </ligand>
</feature>
<evidence type="ECO:0000256" key="8">
    <source>
        <dbReference type="ARBA" id="ARBA00022679"/>
    </source>
</evidence>
<keyword evidence="8 24" id="KW-0808">Transferase</keyword>
<evidence type="ECO:0000256" key="23">
    <source>
        <dbReference type="PIRSR" id="PIRSR600829-4"/>
    </source>
</evidence>
<feature type="binding site" evidence="21">
    <location>
        <position position="77"/>
    </location>
    <ligand>
        <name>substrate</name>
    </ligand>
</feature>
<evidence type="ECO:0000256" key="3">
    <source>
        <dbReference type="ARBA" id="ARBA00012133"/>
    </source>
</evidence>
<comment type="subcellular location">
    <subcellularLocation>
        <location evidence="1 24">Cell inner membrane</location>
        <topology evidence="1 24">Multi-pass membrane protein</topology>
    </subcellularLocation>
</comment>
<dbReference type="EC" id="2.7.1.107" evidence="3 24"/>
<comment type="cofactor">
    <cofactor evidence="23">
        <name>Mg(2+)</name>
        <dbReference type="ChEBI" id="CHEBI:18420"/>
    </cofactor>
    <text evidence="23">Mn(2+), Zn(2+), Cd(2+) and Co(2+) support activity to lesser extents.</text>
</comment>
<comment type="caution">
    <text evidence="24">Lacks conserved residue(s) required for the propagation of feature annotation.</text>
</comment>
<name>A0A1X7GEG8_9HYPH</name>
<dbReference type="PROSITE" id="PS01069">
    <property type="entry name" value="DAGK_PROKAR"/>
    <property type="match status" value="1"/>
</dbReference>
<feature type="active site" description="Proton acceptor" evidence="20">
    <location>
        <position position="77"/>
    </location>
</feature>
<dbReference type="GO" id="GO:0005524">
    <property type="term" value="F:ATP binding"/>
    <property type="evidence" value="ECO:0007669"/>
    <property type="project" value="UniProtKB-KW"/>
</dbReference>
<dbReference type="STRING" id="464029.SAMN02982989_3616"/>
<evidence type="ECO:0000256" key="17">
    <source>
        <dbReference type="ARBA" id="ARBA00023136"/>
    </source>
</evidence>
<feature type="transmembrane region" description="Helical" evidence="24">
    <location>
        <begin position="38"/>
        <end position="57"/>
    </location>
</feature>
<feature type="binding site" evidence="21">
    <location>
        <begin position="38"/>
        <end position="42"/>
    </location>
    <ligand>
        <name>substrate</name>
    </ligand>
</feature>
<dbReference type="InterPro" id="IPR000829">
    <property type="entry name" value="DAGK"/>
</dbReference>
<evidence type="ECO:0000256" key="2">
    <source>
        <dbReference type="ARBA" id="ARBA00005967"/>
    </source>
</evidence>
<feature type="transmembrane region" description="Helical" evidence="24">
    <location>
        <begin position="104"/>
        <end position="125"/>
    </location>
</feature>
<evidence type="ECO:0000256" key="21">
    <source>
        <dbReference type="PIRSR" id="PIRSR600829-2"/>
    </source>
</evidence>
<keyword evidence="15 24" id="KW-1133">Transmembrane helix</keyword>
<dbReference type="PANTHER" id="PTHR34299">
    <property type="entry name" value="DIACYLGLYCEROL KINASE"/>
    <property type="match status" value="1"/>
</dbReference>
<evidence type="ECO:0000256" key="11">
    <source>
        <dbReference type="ARBA" id="ARBA00022741"/>
    </source>
</evidence>
<keyword evidence="19 24" id="KW-1208">Phospholipid metabolism</keyword>
<evidence type="ECO:0000256" key="6">
    <source>
        <dbReference type="ARBA" id="ARBA00022516"/>
    </source>
</evidence>
<reference evidence="26" key="1">
    <citation type="submission" date="2017-04" db="EMBL/GenBank/DDBJ databases">
        <authorList>
            <person name="Varghese N."/>
            <person name="Submissions S."/>
        </authorList>
    </citation>
    <scope>NUCLEOTIDE SEQUENCE [LARGE SCALE GENOMIC DNA]</scope>
    <source>
        <strain evidence="26">B4P</strain>
    </source>
</reference>
<feature type="binding site" evidence="22">
    <location>
        <begin position="102"/>
        <end position="103"/>
    </location>
    <ligand>
        <name>ATP</name>
        <dbReference type="ChEBI" id="CHEBI:30616"/>
    </ligand>
</feature>
<keyword evidence="6" id="KW-0444">Lipid biosynthesis</keyword>
<dbReference type="GO" id="GO:0046872">
    <property type="term" value="F:metal ion binding"/>
    <property type="evidence" value="ECO:0007669"/>
    <property type="project" value="UniProtKB-KW"/>
</dbReference>
<keyword evidence="16 24" id="KW-0443">Lipid metabolism</keyword>
<feature type="binding site" evidence="23">
    <location>
        <position position="36"/>
    </location>
    <ligand>
        <name>a divalent metal cation</name>
        <dbReference type="ChEBI" id="CHEBI:60240"/>
    </ligand>
</feature>
<evidence type="ECO:0000256" key="4">
    <source>
        <dbReference type="ARBA" id="ARBA00017575"/>
    </source>
</evidence>
<feature type="binding site" evidence="22">
    <location>
        <position position="25"/>
    </location>
    <ligand>
        <name>ATP</name>
        <dbReference type="ChEBI" id="CHEBI:30616"/>
    </ligand>
</feature>
<dbReference type="RefSeq" id="WP_085424287.1">
    <property type="nucleotide sequence ID" value="NZ_FXAF01000011.1"/>
</dbReference>
<dbReference type="EMBL" id="FXAF01000011">
    <property type="protein sequence ID" value="SMF67799.1"/>
    <property type="molecule type" value="Genomic_DNA"/>
</dbReference>
<evidence type="ECO:0000256" key="5">
    <source>
        <dbReference type="ARBA" id="ARBA00022475"/>
    </source>
</evidence>
<evidence type="ECO:0000313" key="26">
    <source>
        <dbReference type="Proteomes" id="UP000192903"/>
    </source>
</evidence>
<protein>
    <recommendedName>
        <fullName evidence="4 24">Diacylglycerol kinase</fullName>
        <ecNumber evidence="3 24">2.7.1.107</ecNumber>
    </recommendedName>
</protein>
<keyword evidence="11 22" id="KW-0547">Nucleotide-binding</keyword>
<organism evidence="25 26">
    <name type="scientific">Xaviernesmea oryzae</name>
    <dbReference type="NCBI Taxonomy" id="464029"/>
    <lineage>
        <taxon>Bacteria</taxon>
        <taxon>Pseudomonadati</taxon>
        <taxon>Pseudomonadota</taxon>
        <taxon>Alphaproteobacteria</taxon>
        <taxon>Hyphomicrobiales</taxon>
        <taxon>Rhizobiaceae</taxon>
        <taxon>Rhizobium/Agrobacterium group</taxon>
        <taxon>Xaviernesmea</taxon>
    </lineage>
</organism>
<feature type="binding site" evidence="22">
    <location>
        <position position="84"/>
    </location>
    <ligand>
        <name>ATP</name>
        <dbReference type="ChEBI" id="CHEBI:30616"/>
    </ligand>
</feature>
<feature type="binding site" evidence="22">
    <location>
        <position position="18"/>
    </location>
    <ligand>
        <name>ATP</name>
        <dbReference type="ChEBI" id="CHEBI:30616"/>
    </ligand>
</feature>
<evidence type="ECO:0000256" key="10">
    <source>
        <dbReference type="ARBA" id="ARBA00022723"/>
    </source>
</evidence>
<comment type="similarity">
    <text evidence="2 24">Belongs to the bacterial diacylglycerol kinase family.</text>
</comment>
<keyword evidence="9 24" id="KW-0812">Transmembrane</keyword>
<evidence type="ECO:0000256" key="22">
    <source>
        <dbReference type="PIRSR" id="PIRSR600829-3"/>
    </source>
</evidence>
<comment type="function">
    <text evidence="24">Catalyzes the ATP-dependent phosphorylation of sn-l,2-diacylglycerol (DAG) to phosphatidic acid. Involved in the recycling of diacylglycerol produced as a by-product during membrane-derived oligosaccharide (MDO) biosynthesis.</text>
</comment>
<evidence type="ECO:0000256" key="20">
    <source>
        <dbReference type="PIRSR" id="PIRSR600829-1"/>
    </source>
</evidence>